<accession>A0A9X0D3P0</accession>
<gene>
    <name evidence="1" type="ORF">OS493_016456</name>
</gene>
<protein>
    <submittedName>
        <fullName evidence="1">Uncharacterized protein</fullName>
    </submittedName>
</protein>
<dbReference type="AlphaFoldDB" id="A0A9X0D3P0"/>
<dbReference type="Pfam" id="PF05960">
    <property type="entry name" value="DUF885"/>
    <property type="match status" value="1"/>
</dbReference>
<name>A0A9X0D3P0_9CNID</name>
<comment type="caution">
    <text evidence="1">The sequence shown here is derived from an EMBL/GenBank/DDBJ whole genome shotgun (WGS) entry which is preliminary data.</text>
</comment>
<dbReference type="Proteomes" id="UP001163046">
    <property type="component" value="Unassembled WGS sequence"/>
</dbReference>
<dbReference type="OrthoDB" id="5985258at2759"/>
<keyword evidence="2" id="KW-1185">Reference proteome</keyword>
<proteinExistence type="predicted"/>
<dbReference type="InterPro" id="IPR010281">
    <property type="entry name" value="DUF885"/>
</dbReference>
<dbReference type="PANTHER" id="PTHR33361">
    <property type="entry name" value="GLR0591 PROTEIN"/>
    <property type="match status" value="1"/>
</dbReference>
<organism evidence="1 2">
    <name type="scientific">Desmophyllum pertusum</name>
    <dbReference type="NCBI Taxonomy" id="174260"/>
    <lineage>
        <taxon>Eukaryota</taxon>
        <taxon>Metazoa</taxon>
        <taxon>Cnidaria</taxon>
        <taxon>Anthozoa</taxon>
        <taxon>Hexacorallia</taxon>
        <taxon>Scleractinia</taxon>
        <taxon>Caryophylliina</taxon>
        <taxon>Caryophylliidae</taxon>
        <taxon>Desmophyllum</taxon>
    </lineage>
</organism>
<sequence>MLERMSAKLSRNTRDVLGEPLQQMLNYVENEHIRHCVPSTVSSGLANLPLKYVWFDGKENKSWPTDPTLPTGEPLNGSQAYSKIMSYFTTNAMTPMEVHELGKKQLAILYPMVIEVAREVTGQSDNDTAIAQFRDILNSSASYFNAEPIPKNESDKDAHRKCSDIEGAKKYCPKRWAAFQLWMAESRKVMSLLSPKTIPMFYFTGDKATTPICPIDMRPNLNPSSGAQSYSNSNKDCTKSARYFLPFFLENLGPRFSEWSVNAHEARPGHHTQVNV</sequence>
<dbReference type="EMBL" id="MU825881">
    <property type="protein sequence ID" value="KAJ7385376.1"/>
    <property type="molecule type" value="Genomic_DNA"/>
</dbReference>
<evidence type="ECO:0000313" key="2">
    <source>
        <dbReference type="Proteomes" id="UP001163046"/>
    </source>
</evidence>
<reference evidence="1" key="1">
    <citation type="submission" date="2023-01" db="EMBL/GenBank/DDBJ databases">
        <title>Genome assembly of the deep-sea coral Lophelia pertusa.</title>
        <authorList>
            <person name="Herrera S."/>
            <person name="Cordes E."/>
        </authorList>
    </citation>
    <scope>NUCLEOTIDE SEQUENCE</scope>
    <source>
        <strain evidence="1">USNM1676648</strain>
        <tissue evidence="1">Polyp</tissue>
    </source>
</reference>
<dbReference type="PANTHER" id="PTHR33361:SF2">
    <property type="entry name" value="DUF885 DOMAIN-CONTAINING PROTEIN"/>
    <property type="match status" value="1"/>
</dbReference>
<evidence type="ECO:0000313" key="1">
    <source>
        <dbReference type="EMBL" id="KAJ7385376.1"/>
    </source>
</evidence>